<organism evidence="4 5">
    <name type="scientific">Spiroplasma monobiae MQ-1</name>
    <dbReference type="NCBI Taxonomy" id="1336748"/>
    <lineage>
        <taxon>Bacteria</taxon>
        <taxon>Bacillati</taxon>
        <taxon>Mycoplasmatota</taxon>
        <taxon>Mollicutes</taxon>
        <taxon>Entomoplasmatales</taxon>
        <taxon>Spiroplasmataceae</taxon>
        <taxon>Spiroplasma</taxon>
    </lineage>
</organism>
<dbReference type="KEGG" id="smoo:SMONO_v1c05020"/>
<name>A0A2K9LV01_SPISQ</name>
<dbReference type="CDD" id="cd14498">
    <property type="entry name" value="DSP"/>
    <property type="match status" value="1"/>
</dbReference>
<dbReference type="InterPro" id="IPR000387">
    <property type="entry name" value="Tyr_Pase_dom"/>
</dbReference>
<dbReference type="InterPro" id="IPR000340">
    <property type="entry name" value="Dual-sp_phosphatase_cat-dom"/>
</dbReference>
<keyword evidence="5" id="KW-1185">Reference proteome</keyword>
<evidence type="ECO:0000313" key="5">
    <source>
        <dbReference type="Proteomes" id="UP000234790"/>
    </source>
</evidence>
<gene>
    <name evidence="4" type="ORF">SMONO_v1c05020</name>
</gene>
<dbReference type="OrthoDB" id="397722at2"/>
<evidence type="ECO:0000313" key="4">
    <source>
        <dbReference type="EMBL" id="AUM62751.1"/>
    </source>
</evidence>
<dbReference type="RefSeq" id="WP_101780804.1">
    <property type="nucleotide sequence ID" value="NZ_CP025543.1"/>
</dbReference>
<dbReference type="PROSITE" id="PS00383">
    <property type="entry name" value="TYR_PHOSPHATASE_1"/>
    <property type="match status" value="1"/>
</dbReference>
<dbReference type="PROSITE" id="PS50056">
    <property type="entry name" value="TYR_PHOSPHATASE_2"/>
    <property type="match status" value="1"/>
</dbReference>
<protein>
    <recommendedName>
        <fullName evidence="3">Tyrosine specific protein phosphatases domain-containing protein</fullName>
    </recommendedName>
</protein>
<dbReference type="InterPro" id="IPR016130">
    <property type="entry name" value="Tyr_Pase_AS"/>
</dbReference>
<dbReference type="InterPro" id="IPR029021">
    <property type="entry name" value="Prot-tyrosine_phosphatase-like"/>
</dbReference>
<dbReference type="Gene3D" id="3.90.190.10">
    <property type="entry name" value="Protein tyrosine phosphatase superfamily"/>
    <property type="match status" value="1"/>
</dbReference>
<dbReference type="SUPFAM" id="SSF52799">
    <property type="entry name" value="(Phosphotyrosine protein) phosphatases II"/>
    <property type="match status" value="1"/>
</dbReference>
<dbReference type="Pfam" id="PF00782">
    <property type="entry name" value="DSPc"/>
    <property type="match status" value="1"/>
</dbReference>
<dbReference type="AlphaFoldDB" id="A0A2K9LV01"/>
<dbReference type="InterPro" id="IPR020422">
    <property type="entry name" value="TYR_PHOSPHATASE_DUAL_dom"/>
</dbReference>
<keyword evidence="2" id="KW-0904">Protein phosphatase</keyword>
<accession>A0A2K9LV01</accession>
<evidence type="ECO:0000256" key="1">
    <source>
        <dbReference type="ARBA" id="ARBA00022801"/>
    </source>
</evidence>
<proteinExistence type="predicted"/>
<feature type="domain" description="Tyrosine specific protein phosphatases" evidence="3">
    <location>
        <begin position="68"/>
        <end position="111"/>
    </location>
</feature>
<dbReference type="SMART" id="SM00195">
    <property type="entry name" value="DSPc"/>
    <property type="match status" value="1"/>
</dbReference>
<reference evidence="4 5" key="1">
    <citation type="submission" date="2017-12" db="EMBL/GenBank/DDBJ databases">
        <title>Complete genome sequence of Spiroplasma monobiae MQ-1 (ATCC 33825).</title>
        <authorList>
            <person name="Tsai Y.-M."/>
            <person name="Lo W.-S."/>
            <person name="Wu P.-S."/>
            <person name="Cho S.-T."/>
            <person name="Kuo C.-H."/>
        </authorList>
    </citation>
    <scope>NUCLEOTIDE SEQUENCE [LARGE SCALE GENOMIC DNA]</scope>
    <source>
        <strain evidence="4 5">MQ-1</strain>
    </source>
</reference>
<evidence type="ECO:0000256" key="2">
    <source>
        <dbReference type="ARBA" id="ARBA00022912"/>
    </source>
</evidence>
<sequence length="148" mass="17340">MSKKIAANLYLGDRYSAPTDSDLIISCAKEIFFELNAPEGENKVISEDKKTIYYDFEDYPFIDDMDEDLILDAIKQIENNIEDKKIYVHCVWGINRSASIVFMYMVRNKRIIAPTYETAQQQFLEIYPNHSPNPGWAKFLKLNFPYDF</sequence>
<dbReference type="GO" id="GO:0004721">
    <property type="term" value="F:phosphoprotein phosphatase activity"/>
    <property type="evidence" value="ECO:0007669"/>
    <property type="project" value="UniProtKB-KW"/>
</dbReference>
<evidence type="ECO:0000259" key="3">
    <source>
        <dbReference type="PROSITE" id="PS50056"/>
    </source>
</evidence>
<dbReference type="Proteomes" id="UP000234790">
    <property type="component" value="Chromosome"/>
</dbReference>
<keyword evidence="1" id="KW-0378">Hydrolase</keyword>
<dbReference type="EMBL" id="CP025543">
    <property type="protein sequence ID" value="AUM62751.1"/>
    <property type="molecule type" value="Genomic_DNA"/>
</dbReference>